<name>A0A644V816_9ZZZZ</name>
<dbReference type="AlphaFoldDB" id="A0A644V816"/>
<comment type="caution">
    <text evidence="1">The sequence shown here is derived from an EMBL/GenBank/DDBJ whole genome shotgun (WGS) entry which is preliminary data.</text>
</comment>
<organism evidence="1">
    <name type="scientific">bioreactor metagenome</name>
    <dbReference type="NCBI Taxonomy" id="1076179"/>
    <lineage>
        <taxon>unclassified sequences</taxon>
        <taxon>metagenomes</taxon>
        <taxon>ecological metagenomes</taxon>
    </lineage>
</organism>
<accession>A0A644V816</accession>
<evidence type="ECO:0000313" key="1">
    <source>
        <dbReference type="EMBL" id="MPL86943.1"/>
    </source>
</evidence>
<protein>
    <submittedName>
        <fullName evidence="1">Uncharacterized protein</fullName>
    </submittedName>
</protein>
<gene>
    <name evidence="1" type="ORF">SDC9_32930</name>
</gene>
<dbReference type="EMBL" id="VSSQ01000230">
    <property type="protein sequence ID" value="MPL86943.1"/>
    <property type="molecule type" value="Genomic_DNA"/>
</dbReference>
<reference evidence="1" key="1">
    <citation type="submission" date="2019-08" db="EMBL/GenBank/DDBJ databases">
        <authorList>
            <person name="Kucharzyk K."/>
            <person name="Murdoch R.W."/>
            <person name="Higgins S."/>
            <person name="Loffler F."/>
        </authorList>
    </citation>
    <scope>NUCLEOTIDE SEQUENCE</scope>
</reference>
<proteinExistence type="predicted"/>
<sequence>MIHYQNFAQGVAVNTDNSAPDSSANLDVKSATGGLPVPGMSEAQPNAIVTPAAGLVVFLTNRTPCNFFQLWNLWFSGGLKFMW</sequence>